<dbReference type="InterPro" id="IPR050679">
    <property type="entry name" value="Bact_HTH_transcr_reg"/>
</dbReference>
<sequence>MPTADHSPFALDITIDRSSRVPLHTQISEPLAALILDGTLSPGTRLEDELSMARRLKVSRPTARQALQHLVDRGLLKRRRGAGTIVSPPHVHRPMELTSLLSDLVAAGHSTSTTLLDYHRHPADAEEAGHLETEPGTPVVTFERIRLADGEPVAVLHNLMPAAVAPTEAELTTSGLYDTLRAHDVIPTTAKQIIGARNATPKEAELLHERRRAALLTATRTTYDQAGQVIEYGQHIYRASRYSFETTLFSS</sequence>
<dbReference type="PRINTS" id="PR00035">
    <property type="entry name" value="HTHGNTR"/>
</dbReference>
<dbReference type="SMART" id="SM00345">
    <property type="entry name" value="HTH_GNTR"/>
    <property type="match status" value="1"/>
</dbReference>
<reference evidence="5 6" key="1">
    <citation type="submission" date="2018-11" db="EMBL/GenBank/DDBJ databases">
        <title>Genomes From Bacteria Associated with the Canine Oral Cavity: a Test Case for Automated Genome-Based Taxonomic Assignment.</title>
        <authorList>
            <person name="Coil D.A."/>
            <person name="Jospin G."/>
            <person name="Darling A.E."/>
            <person name="Wallis C."/>
            <person name="Davis I.J."/>
            <person name="Harris S."/>
            <person name="Eisen J.A."/>
            <person name="Holcombe L.J."/>
            <person name="O'Flynn C."/>
        </authorList>
    </citation>
    <scope>NUCLEOTIDE SEQUENCE [LARGE SCALE GENOMIC DNA]</scope>
    <source>
        <strain evidence="5 6">OH5050</strain>
    </source>
</reference>
<evidence type="ECO:0000313" key="6">
    <source>
        <dbReference type="Proteomes" id="UP000271272"/>
    </source>
</evidence>
<dbReference type="InterPro" id="IPR028978">
    <property type="entry name" value="Chorismate_lyase_/UTRA_dom_sf"/>
</dbReference>
<dbReference type="InterPro" id="IPR036390">
    <property type="entry name" value="WH_DNA-bd_sf"/>
</dbReference>
<feature type="domain" description="HTH gntR-type" evidence="4">
    <location>
        <begin position="21"/>
        <end position="89"/>
    </location>
</feature>
<dbReference type="AlphaFoldDB" id="A0A3P1VB75"/>
<keyword evidence="3" id="KW-0804">Transcription</keyword>
<keyword evidence="6" id="KW-1185">Reference proteome</keyword>
<evidence type="ECO:0000256" key="3">
    <source>
        <dbReference type="ARBA" id="ARBA00023163"/>
    </source>
</evidence>
<dbReference type="InterPro" id="IPR000524">
    <property type="entry name" value="Tscrpt_reg_HTH_GntR"/>
</dbReference>
<evidence type="ECO:0000313" key="5">
    <source>
        <dbReference type="EMBL" id="RRD30665.1"/>
    </source>
</evidence>
<organism evidence="5 6">
    <name type="scientific">Actinomyces bowdenii</name>
    <dbReference type="NCBI Taxonomy" id="131109"/>
    <lineage>
        <taxon>Bacteria</taxon>
        <taxon>Bacillati</taxon>
        <taxon>Actinomycetota</taxon>
        <taxon>Actinomycetes</taxon>
        <taxon>Actinomycetales</taxon>
        <taxon>Actinomycetaceae</taxon>
        <taxon>Actinomyces</taxon>
    </lineage>
</organism>
<accession>A0A3P1VB75</accession>
<dbReference type="Gene3D" id="3.40.1410.10">
    <property type="entry name" value="Chorismate lyase-like"/>
    <property type="match status" value="1"/>
</dbReference>
<dbReference type="SUPFAM" id="SSF64288">
    <property type="entry name" value="Chorismate lyase-like"/>
    <property type="match status" value="1"/>
</dbReference>
<proteinExistence type="predicted"/>
<dbReference type="InterPro" id="IPR036388">
    <property type="entry name" value="WH-like_DNA-bd_sf"/>
</dbReference>
<dbReference type="Pfam" id="PF00392">
    <property type="entry name" value="GntR"/>
    <property type="match status" value="1"/>
</dbReference>
<dbReference type="OrthoDB" id="3194402at2"/>
<gene>
    <name evidence="5" type="ORF">EII10_00660</name>
</gene>
<keyword evidence="1" id="KW-0805">Transcription regulation</keyword>
<dbReference type="PROSITE" id="PS50949">
    <property type="entry name" value="HTH_GNTR"/>
    <property type="match status" value="1"/>
</dbReference>
<dbReference type="CDD" id="cd07377">
    <property type="entry name" value="WHTH_GntR"/>
    <property type="match status" value="1"/>
</dbReference>
<evidence type="ECO:0000256" key="1">
    <source>
        <dbReference type="ARBA" id="ARBA00023015"/>
    </source>
</evidence>
<evidence type="ECO:0000256" key="2">
    <source>
        <dbReference type="ARBA" id="ARBA00023125"/>
    </source>
</evidence>
<evidence type="ECO:0000259" key="4">
    <source>
        <dbReference type="PROSITE" id="PS50949"/>
    </source>
</evidence>
<dbReference type="Pfam" id="PF07702">
    <property type="entry name" value="UTRA"/>
    <property type="match status" value="1"/>
</dbReference>
<dbReference type="Gene3D" id="1.10.10.10">
    <property type="entry name" value="Winged helix-like DNA-binding domain superfamily/Winged helix DNA-binding domain"/>
    <property type="match status" value="1"/>
</dbReference>
<dbReference type="PANTHER" id="PTHR44846:SF17">
    <property type="entry name" value="GNTR-FAMILY TRANSCRIPTIONAL REGULATOR"/>
    <property type="match status" value="1"/>
</dbReference>
<dbReference type="SMART" id="SM00866">
    <property type="entry name" value="UTRA"/>
    <property type="match status" value="1"/>
</dbReference>
<protein>
    <submittedName>
        <fullName evidence="5">GntR family transcriptional regulator</fullName>
    </submittedName>
</protein>
<dbReference type="EMBL" id="RQZC01000001">
    <property type="protein sequence ID" value="RRD30665.1"/>
    <property type="molecule type" value="Genomic_DNA"/>
</dbReference>
<comment type="caution">
    <text evidence="5">The sequence shown here is derived from an EMBL/GenBank/DDBJ whole genome shotgun (WGS) entry which is preliminary data.</text>
</comment>
<dbReference type="InterPro" id="IPR011663">
    <property type="entry name" value="UTRA"/>
</dbReference>
<dbReference type="GO" id="GO:0045892">
    <property type="term" value="P:negative regulation of DNA-templated transcription"/>
    <property type="evidence" value="ECO:0007669"/>
    <property type="project" value="TreeGrafter"/>
</dbReference>
<dbReference type="RefSeq" id="WP_124932584.1">
    <property type="nucleotide sequence ID" value="NZ_JAGFOU010000013.1"/>
</dbReference>
<name>A0A3P1VB75_9ACTO</name>
<dbReference type="GO" id="GO:0003700">
    <property type="term" value="F:DNA-binding transcription factor activity"/>
    <property type="evidence" value="ECO:0007669"/>
    <property type="project" value="InterPro"/>
</dbReference>
<dbReference type="PANTHER" id="PTHR44846">
    <property type="entry name" value="MANNOSYL-D-GLYCERATE TRANSPORT/METABOLISM SYSTEM REPRESSOR MNGR-RELATED"/>
    <property type="match status" value="1"/>
</dbReference>
<dbReference type="Proteomes" id="UP000271272">
    <property type="component" value="Unassembled WGS sequence"/>
</dbReference>
<dbReference type="GO" id="GO:0003677">
    <property type="term" value="F:DNA binding"/>
    <property type="evidence" value="ECO:0007669"/>
    <property type="project" value="UniProtKB-KW"/>
</dbReference>
<keyword evidence="2" id="KW-0238">DNA-binding</keyword>
<dbReference type="SUPFAM" id="SSF46785">
    <property type="entry name" value="Winged helix' DNA-binding domain"/>
    <property type="match status" value="1"/>
</dbReference>